<feature type="domain" description="Thioesterase" evidence="2">
    <location>
        <begin position="2"/>
        <end position="226"/>
    </location>
</feature>
<dbReference type="Gene3D" id="3.40.50.1820">
    <property type="entry name" value="alpha/beta hydrolase"/>
    <property type="match status" value="1"/>
</dbReference>
<evidence type="ECO:0000256" key="1">
    <source>
        <dbReference type="ARBA" id="ARBA00007169"/>
    </source>
</evidence>
<dbReference type="OrthoDB" id="2213423at2"/>
<dbReference type="SUPFAM" id="SSF53474">
    <property type="entry name" value="alpha/beta-Hydrolases"/>
    <property type="match status" value="1"/>
</dbReference>
<evidence type="ECO:0000259" key="2">
    <source>
        <dbReference type="Pfam" id="PF00975"/>
    </source>
</evidence>
<sequence>MTLFCLPYAGGSERIYANWQKYLDSSIELHAIELSGRGKRFNEPLYSSLDEAIEDIYSQIKPYLHKPFIFFGHSMGSLLAYELAYKVKQLNGTTPLHMFFSGGKTPQGYSNEKEKIHLFPNEEFKNEIKQMGGTPQEILNNPELLDIFIPILKSDFRIIETYNYSNRNFQFDCNITVLHGKEDDILEEELIGWRLYTKNSCNIVPFEGGHFFINERVESIVKLINQEIQHKYLYNHNFI</sequence>
<reference evidence="3 4" key="1">
    <citation type="submission" date="2014-06" db="EMBL/GenBank/DDBJ databases">
        <title>Draft genome sequence of Bacillus gaemokensis JCM 15801 (MCCC 1A00707).</title>
        <authorList>
            <person name="Lai Q."/>
            <person name="Liu Y."/>
            <person name="Shao Z."/>
        </authorList>
    </citation>
    <scope>NUCLEOTIDE SEQUENCE [LARGE SCALE GENOMIC DNA]</scope>
    <source>
        <strain evidence="3 4">JCM 15801</strain>
    </source>
</reference>
<organism evidence="3 4">
    <name type="scientific">Bacillus gaemokensis</name>
    <dbReference type="NCBI Taxonomy" id="574375"/>
    <lineage>
        <taxon>Bacteria</taxon>
        <taxon>Bacillati</taxon>
        <taxon>Bacillota</taxon>
        <taxon>Bacilli</taxon>
        <taxon>Bacillales</taxon>
        <taxon>Bacillaceae</taxon>
        <taxon>Bacillus</taxon>
        <taxon>Bacillus cereus group</taxon>
    </lineage>
</organism>
<keyword evidence="4" id="KW-1185">Reference proteome</keyword>
<gene>
    <name evidence="3" type="ORF">BAGA_23200</name>
</gene>
<evidence type="ECO:0000313" key="4">
    <source>
        <dbReference type="Proteomes" id="UP000027778"/>
    </source>
</evidence>
<comment type="caution">
    <text evidence="3">The sequence shown here is derived from an EMBL/GenBank/DDBJ whole genome shotgun (WGS) entry which is preliminary data.</text>
</comment>
<name>A0A073K5X1_9BACI</name>
<dbReference type="InterPro" id="IPR012223">
    <property type="entry name" value="TEII"/>
</dbReference>
<dbReference type="InterPro" id="IPR001031">
    <property type="entry name" value="Thioesterase"/>
</dbReference>
<dbReference type="GO" id="GO:0008610">
    <property type="term" value="P:lipid biosynthetic process"/>
    <property type="evidence" value="ECO:0007669"/>
    <property type="project" value="TreeGrafter"/>
</dbReference>
<dbReference type="PANTHER" id="PTHR11487:SF0">
    <property type="entry name" value="S-ACYL FATTY ACID SYNTHASE THIOESTERASE, MEDIUM CHAIN"/>
    <property type="match status" value="1"/>
</dbReference>
<evidence type="ECO:0000313" key="3">
    <source>
        <dbReference type="EMBL" id="KEK21916.1"/>
    </source>
</evidence>
<dbReference type="eggNOG" id="COG3208">
    <property type="taxonomic scope" value="Bacteria"/>
</dbReference>
<dbReference type="Proteomes" id="UP000027778">
    <property type="component" value="Unassembled WGS sequence"/>
</dbReference>
<comment type="similarity">
    <text evidence="1">Belongs to the thioesterase family.</text>
</comment>
<protein>
    <recommendedName>
        <fullName evidence="2">Thioesterase domain-containing protein</fullName>
    </recommendedName>
</protein>
<dbReference type="InterPro" id="IPR029058">
    <property type="entry name" value="AB_hydrolase_fold"/>
</dbReference>
<dbReference type="Pfam" id="PF00975">
    <property type="entry name" value="Thioesterase"/>
    <property type="match status" value="1"/>
</dbReference>
<dbReference type="STRING" id="574375.AZF08_26100"/>
<proteinExistence type="inferred from homology"/>
<dbReference type="EMBL" id="JOTM01000048">
    <property type="protein sequence ID" value="KEK21916.1"/>
    <property type="molecule type" value="Genomic_DNA"/>
</dbReference>
<accession>A0A073K5X1</accession>
<dbReference type="AlphaFoldDB" id="A0A073K5X1"/>
<dbReference type="PANTHER" id="PTHR11487">
    <property type="entry name" value="THIOESTERASE"/>
    <property type="match status" value="1"/>
</dbReference>